<reference evidence="2" key="1">
    <citation type="submission" date="2021-06" db="EMBL/GenBank/DDBJ databases">
        <authorList>
            <person name="Kallberg Y."/>
            <person name="Tangrot J."/>
            <person name="Rosling A."/>
        </authorList>
    </citation>
    <scope>NUCLEOTIDE SEQUENCE</scope>
    <source>
        <strain evidence="2">CL551</strain>
    </source>
</reference>
<dbReference type="OrthoDB" id="2439648at2759"/>
<evidence type="ECO:0000256" key="1">
    <source>
        <dbReference type="SAM" id="MobiDB-lite"/>
    </source>
</evidence>
<accession>A0A9N9E1G8</accession>
<comment type="caution">
    <text evidence="2">The sequence shown here is derived from an EMBL/GenBank/DDBJ whole genome shotgun (WGS) entry which is preliminary data.</text>
</comment>
<sequence>MTQEKVNGIGWHMVKQVTYSADTISRLTNIEIQCIIDQVTSAQVGMTELKAVNTVHDQESKSTEISASDIEASPNNTTRISSHEVTTSSNYSSVDKISGKVLCNEDAITSKSLPE</sequence>
<dbReference type="Proteomes" id="UP000789342">
    <property type="component" value="Unassembled WGS sequence"/>
</dbReference>
<feature type="compositionally biased region" description="Polar residues" evidence="1">
    <location>
        <begin position="73"/>
        <end position="89"/>
    </location>
</feature>
<dbReference type="EMBL" id="CAJVPV010011365">
    <property type="protein sequence ID" value="CAG8660515.1"/>
    <property type="molecule type" value="Genomic_DNA"/>
</dbReference>
<feature type="non-terminal residue" evidence="2">
    <location>
        <position position="115"/>
    </location>
</feature>
<feature type="region of interest" description="Disordered" evidence="1">
    <location>
        <begin position="55"/>
        <end position="89"/>
    </location>
</feature>
<name>A0A9N9E1G8_9GLOM</name>
<evidence type="ECO:0000313" key="3">
    <source>
        <dbReference type="Proteomes" id="UP000789342"/>
    </source>
</evidence>
<proteinExistence type="predicted"/>
<organism evidence="2 3">
    <name type="scientific">Acaulospora morrowiae</name>
    <dbReference type="NCBI Taxonomy" id="94023"/>
    <lineage>
        <taxon>Eukaryota</taxon>
        <taxon>Fungi</taxon>
        <taxon>Fungi incertae sedis</taxon>
        <taxon>Mucoromycota</taxon>
        <taxon>Glomeromycotina</taxon>
        <taxon>Glomeromycetes</taxon>
        <taxon>Diversisporales</taxon>
        <taxon>Acaulosporaceae</taxon>
        <taxon>Acaulospora</taxon>
    </lineage>
</organism>
<gene>
    <name evidence="2" type="ORF">AMORRO_LOCUS10388</name>
</gene>
<dbReference type="AlphaFoldDB" id="A0A9N9E1G8"/>
<protein>
    <submittedName>
        <fullName evidence="2">10986_t:CDS:1</fullName>
    </submittedName>
</protein>
<evidence type="ECO:0000313" key="2">
    <source>
        <dbReference type="EMBL" id="CAG8660515.1"/>
    </source>
</evidence>
<keyword evidence="3" id="KW-1185">Reference proteome</keyword>